<sequence>MTQNKKYMNFIEAIKDSPHFRSSLVENEIFLSSFRKKIEELITTIDYVLSLEEQLSAASGKLNICLTEAWKSIKNDDPKSNKTFSTVTEGFSKIMSTNGSVHESSFLSMRSVLINFLKSDFDKLSETRIQFNNISSNLEDALIKKASISKQKSNELSEAKNSLTAIGTCFAHVSVDYVAQINLIHAKKYHIIIEAIWKFLSEGTNSYKKNYKTLIDFVDRESKDISETIDNLKNSSNAMEKKMQDRHSAVPKEIFHHPTGLSLDPDVVMEGYLFKRSSNAFKSWNRRWFQIKDNKLMYAHKNNDSEHLTIMEENLKLCLVRPAPPNIERSCCFELVTPCKSHMLQADSDPLCKAWIRALQRTIQHLHEESFRKPSKEVKFDDDYLSVNNSNDNRNENDNELVSSDSNKSTPRQEIQKNDIQEHSVKKFNGALSIREFYSCVRSLPGNTICADCGCADAKWMCINIGIIICIECSGVHRSLGVHVSKVRSLTMDSLENKQQDVMLALGNDIVNSIYMKCYDHWAKEYPKITNNSTRSDREHFIKAKYVEKIFTSQMMTLNCSSKVFEESADELENNESNHQYLLLPTAETLSNKSFDRSESRLSSESDNKFENSCNEEVFLPEKVFETIKNNQIAKMLSYLANGFDINSVIFGNTPLHIAVKYNNQAMIEFLILNGGKINAINEDLDTPLHIAVTIGDPLLVYQLIKRNADKSVKNKKGLTPLDCAMENEHANVVVLFRLVDLKNECTNVDSNNTMLDENIDDFLNTLQIQENDSKESIL</sequence>
<dbReference type="InterPro" id="IPR036770">
    <property type="entry name" value="Ankyrin_rpt-contain_sf"/>
</dbReference>
<dbReference type="PROSITE" id="PS50088">
    <property type="entry name" value="ANK_REPEAT"/>
    <property type="match status" value="2"/>
</dbReference>
<evidence type="ECO:0000256" key="1">
    <source>
        <dbReference type="ARBA" id="ARBA00022723"/>
    </source>
</evidence>
<evidence type="ECO:0000259" key="7">
    <source>
        <dbReference type="PROSITE" id="PS50003"/>
    </source>
</evidence>
<dbReference type="InterPro" id="IPR004148">
    <property type="entry name" value="BAR_dom"/>
</dbReference>
<dbReference type="PRINTS" id="PR00405">
    <property type="entry name" value="REVINTRACTNG"/>
</dbReference>
<dbReference type="PROSITE" id="PS50003">
    <property type="entry name" value="PH_DOMAIN"/>
    <property type="match status" value="1"/>
</dbReference>
<accession>A0A0N4ZCT3</accession>
<feature type="region of interest" description="Disordered" evidence="6">
    <location>
        <begin position="388"/>
        <end position="420"/>
    </location>
</feature>
<dbReference type="PROSITE" id="PS50297">
    <property type="entry name" value="ANK_REP_REGION"/>
    <property type="match status" value="2"/>
</dbReference>
<evidence type="ECO:0000313" key="10">
    <source>
        <dbReference type="WBParaSite" id="PTRK_0000533500.1"/>
    </source>
</evidence>
<proteinExistence type="predicted"/>
<dbReference type="Gene3D" id="1.10.220.150">
    <property type="entry name" value="Arf GTPase activating protein"/>
    <property type="match status" value="1"/>
</dbReference>
<dbReference type="GO" id="GO:0005737">
    <property type="term" value="C:cytoplasm"/>
    <property type="evidence" value="ECO:0007669"/>
    <property type="project" value="InterPro"/>
</dbReference>
<dbReference type="Gene3D" id="2.30.29.30">
    <property type="entry name" value="Pleckstrin-homology domain (PH domain)/Phosphotyrosine-binding domain (PTB)"/>
    <property type="match status" value="1"/>
</dbReference>
<keyword evidence="2 5" id="KW-0863">Zinc-finger</keyword>
<dbReference type="InterPro" id="IPR011993">
    <property type="entry name" value="PH-like_dom_sf"/>
</dbReference>
<keyword evidence="3" id="KW-0862">Zinc</keyword>
<feature type="repeat" description="ANK" evidence="4">
    <location>
        <begin position="651"/>
        <end position="683"/>
    </location>
</feature>
<feature type="domain" description="PH" evidence="7">
    <location>
        <begin position="266"/>
        <end position="364"/>
    </location>
</feature>
<name>A0A0N4ZCT3_PARTI</name>
<dbReference type="SMART" id="SM00105">
    <property type="entry name" value="ArfGap"/>
    <property type="match status" value="1"/>
</dbReference>
<evidence type="ECO:0000256" key="6">
    <source>
        <dbReference type="SAM" id="MobiDB-lite"/>
    </source>
</evidence>
<evidence type="ECO:0000256" key="4">
    <source>
        <dbReference type="PROSITE-ProRule" id="PRU00023"/>
    </source>
</evidence>
<evidence type="ECO:0000256" key="3">
    <source>
        <dbReference type="ARBA" id="ARBA00022833"/>
    </source>
</evidence>
<dbReference type="CDD" id="cd13250">
    <property type="entry name" value="PH_ACAP"/>
    <property type="match status" value="1"/>
</dbReference>
<keyword evidence="1" id="KW-0479">Metal-binding</keyword>
<dbReference type="PROSITE" id="PS50115">
    <property type="entry name" value="ARFGAP"/>
    <property type="match status" value="1"/>
</dbReference>
<dbReference type="FunFam" id="2.30.29.30:FF:000384">
    <property type="entry name" value="Uncharacterized protein, isoform A"/>
    <property type="match status" value="1"/>
</dbReference>
<feature type="repeat" description="ANK" evidence="4">
    <location>
        <begin position="684"/>
        <end position="716"/>
    </location>
</feature>
<dbReference type="SUPFAM" id="SSF50729">
    <property type="entry name" value="PH domain-like"/>
    <property type="match status" value="1"/>
</dbReference>
<dbReference type="SUPFAM" id="SSF103657">
    <property type="entry name" value="BAR/IMD domain-like"/>
    <property type="match status" value="1"/>
</dbReference>
<dbReference type="Pfam" id="PF00169">
    <property type="entry name" value="PH"/>
    <property type="match status" value="1"/>
</dbReference>
<evidence type="ECO:0000313" key="9">
    <source>
        <dbReference type="Proteomes" id="UP000038045"/>
    </source>
</evidence>
<reference evidence="10" key="1">
    <citation type="submission" date="2017-02" db="UniProtKB">
        <authorList>
            <consortium name="WormBaseParasite"/>
        </authorList>
    </citation>
    <scope>IDENTIFICATION</scope>
</reference>
<dbReference type="InterPro" id="IPR037278">
    <property type="entry name" value="ARFGAP/RecO"/>
</dbReference>
<dbReference type="InterPro" id="IPR038508">
    <property type="entry name" value="ArfGAP_dom_sf"/>
</dbReference>
<dbReference type="SUPFAM" id="SSF57863">
    <property type="entry name" value="ArfGap/RecO-like zinc finger"/>
    <property type="match status" value="1"/>
</dbReference>
<keyword evidence="9" id="KW-1185">Reference proteome</keyword>
<dbReference type="SUPFAM" id="SSF48403">
    <property type="entry name" value="Ankyrin repeat"/>
    <property type="match status" value="1"/>
</dbReference>
<feature type="compositionally biased region" description="Polar residues" evidence="6">
    <location>
        <begin position="403"/>
        <end position="413"/>
    </location>
</feature>
<dbReference type="SMART" id="SM00248">
    <property type="entry name" value="ANK"/>
    <property type="match status" value="3"/>
</dbReference>
<dbReference type="SMART" id="SM00233">
    <property type="entry name" value="PH"/>
    <property type="match status" value="1"/>
</dbReference>
<dbReference type="STRING" id="131310.A0A0N4ZCT3"/>
<keyword evidence="4" id="KW-0040">ANK repeat</keyword>
<dbReference type="InterPro" id="IPR002110">
    <property type="entry name" value="Ankyrin_rpt"/>
</dbReference>
<dbReference type="PANTHER" id="PTHR23180">
    <property type="entry name" value="CENTAURIN/ARF"/>
    <property type="match status" value="1"/>
</dbReference>
<dbReference type="Pfam" id="PF16746">
    <property type="entry name" value="BAR_3"/>
    <property type="match status" value="1"/>
</dbReference>
<dbReference type="InterPro" id="IPR001164">
    <property type="entry name" value="ArfGAP_dom"/>
</dbReference>
<evidence type="ECO:0000259" key="8">
    <source>
        <dbReference type="PROSITE" id="PS50115"/>
    </source>
</evidence>
<evidence type="ECO:0000256" key="5">
    <source>
        <dbReference type="PROSITE-ProRule" id="PRU00288"/>
    </source>
</evidence>
<dbReference type="InterPro" id="IPR001849">
    <property type="entry name" value="PH_domain"/>
</dbReference>
<evidence type="ECO:0000256" key="2">
    <source>
        <dbReference type="ARBA" id="ARBA00022771"/>
    </source>
</evidence>
<dbReference type="Gene3D" id="1.25.40.20">
    <property type="entry name" value="Ankyrin repeat-containing domain"/>
    <property type="match status" value="1"/>
</dbReference>
<dbReference type="InterPro" id="IPR027267">
    <property type="entry name" value="AH/BAR_dom_sf"/>
</dbReference>
<feature type="domain" description="Arf-GAP" evidence="8">
    <location>
        <begin position="435"/>
        <end position="571"/>
    </location>
</feature>
<organism evidence="9 10">
    <name type="scientific">Parastrongyloides trichosuri</name>
    <name type="common">Possum-specific nematode worm</name>
    <dbReference type="NCBI Taxonomy" id="131310"/>
    <lineage>
        <taxon>Eukaryota</taxon>
        <taxon>Metazoa</taxon>
        <taxon>Ecdysozoa</taxon>
        <taxon>Nematoda</taxon>
        <taxon>Chromadorea</taxon>
        <taxon>Rhabditida</taxon>
        <taxon>Tylenchina</taxon>
        <taxon>Panagrolaimomorpha</taxon>
        <taxon>Strongyloidoidea</taxon>
        <taxon>Strongyloididae</taxon>
        <taxon>Parastrongyloides</taxon>
    </lineage>
</organism>
<protein>
    <submittedName>
        <fullName evidence="10">Arf-GAP with coiled-coil, ANK repeat and PH domain-containing protein 2</fullName>
    </submittedName>
</protein>
<dbReference type="AlphaFoldDB" id="A0A0N4ZCT3"/>
<dbReference type="PANTHER" id="PTHR23180:SF399">
    <property type="entry name" value="BLOWN FUSE, ISOFORM A-RELATED"/>
    <property type="match status" value="1"/>
</dbReference>
<dbReference type="GO" id="GO:0008270">
    <property type="term" value="F:zinc ion binding"/>
    <property type="evidence" value="ECO:0007669"/>
    <property type="project" value="UniProtKB-KW"/>
</dbReference>
<dbReference type="Gene3D" id="1.20.1270.60">
    <property type="entry name" value="Arfaptin homology (AH) domain/BAR domain"/>
    <property type="match status" value="1"/>
</dbReference>
<dbReference type="Pfam" id="PF01412">
    <property type="entry name" value="ArfGap"/>
    <property type="match status" value="1"/>
</dbReference>
<dbReference type="InterPro" id="IPR045258">
    <property type="entry name" value="ACAP1/2/3-like"/>
</dbReference>
<dbReference type="WBParaSite" id="PTRK_0000533500.1">
    <property type="protein sequence ID" value="PTRK_0000533500.1"/>
    <property type="gene ID" value="PTRK_0000533500"/>
</dbReference>
<dbReference type="GO" id="GO:0005096">
    <property type="term" value="F:GTPase activator activity"/>
    <property type="evidence" value="ECO:0007669"/>
    <property type="project" value="InterPro"/>
</dbReference>
<dbReference type="Pfam" id="PF12796">
    <property type="entry name" value="Ank_2"/>
    <property type="match status" value="1"/>
</dbReference>
<dbReference type="Proteomes" id="UP000038045">
    <property type="component" value="Unplaced"/>
</dbReference>